<name>A0AAN6VNK0_9PEZI</name>
<feature type="transmembrane region" description="Helical" evidence="2">
    <location>
        <begin position="104"/>
        <end position="125"/>
    </location>
</feature>
<keyword evidence="2" id="KW-1133">Transmembrane helix</keyword>
<accession>A0AAN6VNK0</accession>
<dbReference type="EMBL" id="MU856909">
    <property type="protein sequence ID" value="KAK4154555.1"/>
    <property type="molecule type" value="Genomic_DNA"/>
</dbReference>
<proteinExistence type="predicted"/>
<feature type="transmembrane region" description="Helical" evidence="2">
    <location>
        <begin position="174"/>
        <end position="195"/>
    </location>
</feature>
<comment type="caution">
    <text evidence="3">The sequence shown here is derived from an EMBL/GenBank/DDBJ whole genome shotgun (WGS) entry which is preliminary data.</text>
</comment>
<dbReference type="Proteomes" id="UP001302745">
    <property type="component" value="Unassembled WGS sequence"/>
</dbReference>
<feature type="transmembrane region" description="Helical" evidence="2">
    <location>
        <begin position="291"/>
        <end position="318"/>
    </location>
</feature>
<evidence type="ECO:0000313" key="3">
    <source>
        <dbReference type="EMBL" id="KAK4154555.1"/>
    </source>
</evidence>
<feature type="transmembrane region" description="Helical" evidence="2">
    <location>
        <begin position="423"/>
        <end position="442"/>
    </location>
</feature>
<feature type="transmembrane region" description="Helical" evidence="2">
    <location>
        <begin position="137"/>
        <end position="162"/>
    </location>
</feature>
<reference evidence="3" key="1">
    <citation type="journal article" date="2023" name="Mol. Phylogenet. Evol.">
        <title>Genome-scale phylogeny and comparative genomics of the fungal order Sordariales.</title>
        <authorList>
            <person name="Hensen N."/>
            <person name="Bonometti L."/>
            <person name="Westerberg I."/>
            <person name="Brannstrom I.O."/>
            <person name="Guillou S."/>
            <person name="Cros-Aarteil S."/>
            <person name="Calhoun S."/>
            <person name="Haridas S."/>
            <person name="Kuo A."/>
            <person name="Mondo S."/>
            <person name="Pangilinan J."/>
            <person name="Riley R."/>
            <person name="LaButti K."/>
            <person name="Andreopoulos B."/>
            <person name="Lipzen A."/>
            <person name="Chen C."/>
            <person name="Yan M."/>
            <person name="Daum C."/>
            <person name="Ng V."/>
            <person name="Clum A."/>
            <person name="Steindorff A."/>
            <person name="Ohm R.A."/>
            <person name="Martin F."/>
            <person name="Silar P."/>
            <person name="Natvig D.O."/>
            <person name="Lalanne C."/>
            <person name="Gautier V."/>
            <person name="Ament-Velasquez S.L."/>
            <person name="Kruys A."/>
            <person name="Hutchinson M.I."/>
            <person name="Powell A.J."/>
            <person name="Barry K."/>
            <person name="Miller A.N."/>
            <person name="Grigoriev I.V."/>
            <person name="Debuchy R."/>
            <person name="Gladieux P."/>
            <person name="Hiltunen Thoren M."/>
            <person name="Johannesson H."/>
        </authorList>
    </citation>
    <scope>NUCLEOTIDE SEQUENCE</scope>
    <source>
        <strain evidence="3">CBS 538.74</strain>
    </source>
</reference>
<feature type="transmembrane region" description="Helical" evidence="2">
    <location>
        <begin position="62"/>
        <end position="84"/>
    </location>
</feature>
<evidence type="ECO:0000256" key="1">
    <source>
        <dbReference type="SAM" id="MobiDB-lite"/>
    </source>
</evidence>
<feature type="compositionally biased region" description="Polar residues" evidence="1">
    <location>
        <begin position="1"/>
        <end position="10"/>
    </location>
</feature>
<protein>
    <submittedName>
        <fullName evidence="3">Uncharacterized protein</fullName>
    </submittedName>
</protein>
<evidence type="ECO:0000313" key="4">
    <source>
        <dbReference type="Proteomes" id="UP001302745"/>
    </source>
</evidence>
<dbReference type="AlphaFoldDB" id="A0AAN6VNK0"/>
<organism evidence="3 4">
    <name type="scientific">Chaetomidium leptoderma</name>
    <dbReference type="NCBI Taxonomy" id="669021"/>
    <lineage>
        <taxon>Eukaryota</taxon>
        <taxon>Fungi</taxon>
        <taxon>Dikarya</taxon>
        <taxon>Ascomycota</taxon>
        <taxon>Pezizomycotina</taxon>
        <taxon>Sordariomycetes</taxon>
        <taxon>Sordariomycetidae</taxon>
        <taxon>Sordariales</taxon>
        <taxon>Chaetomiaceae</taxon>
        <taxon>Chaetomidium</taxon>
    </lineage>
</organism>
<feature type="transmembrane region" description="Helical" evidence="2">
    <location>
        <begin position="390"/>
        <end position="411"/>
    </location>
</feature>
<reference evidence="3" key="2">
    <citation type="submission" date="2023-05" db="EMBL/GenBank/DDBJ databases">
        <authorList>
            <consortium name="Lawrence Berkeley National Laboratory"/>
            <person name="Steindorff A."/>
            <person name="Hensen N."/>
            <person name="Bonometti L."/>
            <person name="Westerberg I."/>
            <person name="Brannstrom I.O."/>
            <person name="Guillou S."/>
            <person name="Cros-Aarteil S."/>
            <person name="Calhoun S."/>
            <person name="Haridas S."/>
            <person name="Kuo A."/>
            <person name="Mondo S."/>
            <person name="Pangilinan J."/>
            <person name="Riley R."/>
            <person name="Labutti K."/>
            <person name="Andreopoulos B."/>
            <person name="Lipzen A."/>
            <person name="Chen C."/>
            <person name="Yanf M."/>
            <person name="Daum C."/>
            <person name="Ng V."/>
            <person name="Clum A."/>
            <person name="Ohm R."/>
            <person name="Martin F."/>
            <person name="Silar P."/>
            <person name="Natvig D."/>
            <person name="Lalanne C."/>
            <person name="Gautier V."/>
            <person name="Ament-Velasquez S.L."/>
            <person name="Kruys A."/>
            <person name="Hutchinson M.I."/>
            <person name="Powell A.J."/>
            <person name="Barry K."/>
            <person name="Miller A.N."/>
            <person name="Grigoriev I.V."/>
            <person name="Debuchy R."/>
            <person name="Gladieux P."/>
            <person name="Thoren M.H."/>
            <person name="Johannesson H."/>
        </authorList>
    </citation>
    <scope>NUCLEOTIDE SEQUENCE</scope>
    <source>
        <strain evidence="3">CBS 538.74</strain>
    </source>
</reference>
<keyword evidence="4" id="KW-1185">Reference proteome</keyword>
<feature type="region of interest" description="Disordered" evidence="1">
    <location>
        <begin position="1"/>
        <end position="26"/>
    </location>
</feature>
<keyword evidence="2" id="KW-0812">Transmembrane</keyword>
<feature type="transmembrane region" description="Helical" evidence="2">
    <location>
        <begin position="330"/>
        <end position="350"/>
    </location>
</feature>
<sequence length="455" mass="46948">MSASTKTSIVPSPVKTAHPPSVHPQPAKHATNLIHLITLCLAGLTTGLNNVPSFTPIPPENITGIIITTALPYTLGTILTAATLHPLMIQSSRYLHHHHPGYSLLATASLLIAAAHASSSLLLLFCNGNSSSSTATAFLGFGLFLLGVGNTLVLTITTLLCCGPGPGMLGQQGLVVYGMVALGVVVRVVVIRGGVVDTTRDGGLGITRDDGVGITAAVGGGQHLVMLGLALVTAGFVGLVASRRLEGCEGGMAAVGVGCDDAGTRTPSGHDKTLRLLFADQDGYPPPASRAVVLGALFAFAYHAAVVAIPAWLVLLTVADWSGATGQSSLAHATATFWAGVAAGRFMVLPWAERTRRQRRQFVSSALLGTGGFLLVCWLVLGSIVRSATVAAAVAGFLLGPVYPWVVGVLMREMIAYLEALTVLHLVIAGLFGGMLVCWNGLMDTDRGVDSGLQT</sequence>
<evidence type="ECO:0000256" key="2">
    <source>
        <dbReference type="SAM" id="Phobius"/>
    </source>
</evidence>
<gene>
    <name evidence="3" type="ORF">C8A00DRAFT_32679</name>
</gene>
<feature type="transmembrane region" description="Helical" evidence="2">
    <location>
        <begin position="362"/>
        <end position="384"/>
    </location>
</feature>
<keyword evidence="2" id="KW-0472">Membrane</keyword>